<dbReference type="EMBL" id="ML120378">
    <property type="protein sequence ID" value="RPB00643.1"/>
    <property type="molecule type" value="Genomic_DNA"/>
</dbReference>
<gene>
    <name evidence="1" type="ORF">L873DRAFT_758350</name>
</gene>
<protein>
    <recommendedName>
        <fullName evidence="3">Transposase Tc1-like domain-containing protein</fullName>
    </recommendedName>
</protein>
<reference evidence="1 2" key="1">
    <citation type="journal article" date="2018" name="Nat. Ecol. Evol.">
        <title>Pezizomycetes genomes reveal the molecular basis of ectomycorrhizal truffle lifestyle.</title>
        <authorList>
            <person name="Murat C."/>
            <person name="Payen T."/>
            <person name="Noel B."/>
            <person name="Kuo A."/>
            <person name="Morin E."/>
            <person name="Chen J."/>
            <person name="Kohler A."/>
            <person name="Krizsan K."/>
            <person name="Balestrini R."/>
            <person name="Da Silva C."/>
            <person name="Montanini B."/>
            <person name="Hainaut M."/>
            <person name="Levati E."/>
            <person name="Barry K.W."/>
            <person name="Belfiori B."/>
            <person name="Cichocki N."/>
            <person name="Clum A."/>
            <person name="Dockter R.B."/>
            <person name="Fauchery L."/>
            <person name="Guy J."/>
            <person name="Iotti M."/>
            <person name="Le Tacon F."/>
            <person name="Lindquist E.A."/>
            <person name="Lipzen A."/>
            <person name="Malagnac F."/>
            <person name="Mello A."/>
            <person name="Molinier V."/>
            <person name="Miyauchi S."/>
            <person name="Poulain J."/>
            <person name="Riccioni C."/>
            <person name="Rubini A."/>
            <person name="Sitrit Y."/>
            <person name="Splivallo R."/>
            <person name="Traeger S."/>
            <person name="Wang M."/>
            <person name="Zifcakova L."/>
            <person name="Wipf D."/>
            <person name="Zambonelli A."/>
            <person name="Paolocci F."/>
            <person name="Nowrousian M."/>
            <person name="Ottonello S."/>
            <person name="Baldrian P."/>
            <person name="Spatafora J.W."/>
            <person name="Henrissat B."/>
            <person name="Nagy L.G."/>
            <person name="Aury J.M."/>
            <person name="Wincker P."/>
            <person name="Grigoriev I.V."/>
            <person name="Bonfante P."/>
            <person name="Martin F.M."/>
        </authorList>
    </citation>
    <scope>NUCLEOTIDE SEQUENCE [LARGE SCALE GENOMIC DNA]</scope>
    <source>
        <strain evidence="1 2">120613-1</strain>
    </source>
</reference>
<dbReference type="STRING" id="1336337.A0A3N4JQT9"/>
<name>A0A3N4JQT9_9PEZI</name>
<dbReference type="Gene3D" id="1.10.10.10">
    <property type="entry name" value="Winged helix-like DNA-binding domain superfamily/Winged helix DNA-binding domain"/>
    <property type="match status" value="1"/>
</dbReference>
<accession>A0A3N4JQT9</accession>
<dbReference type="AlphaFoldDB" id="A0A3N4JQT9"/>
<dbReference type="Pfam" id="PF13565">
    <property type="entry name" value="HTH_32"/>
    <property type="match status" value="1"/>
</dbReference>
<dbReference type="Proteomes" id="UP000276215">
    <property type="component" value="Unassembled WGS sequence"/>
</dbReference>
<dbReference type="OrthoDB" id="3263820at2759"/>
<organism evidence="1 2">
    <name type="scientific">Choiromyces venosus 120613-1</name>
    <dbReference type="NCBI Taxonomy" id="1336337"/>
    <lineage>
        <taxon>Eukaryota</taxon>
        <taxon>Fungi</taxon>
        <taxon>Dikarya</taxon>
        <taxon>Ascomycota</taxon>
        <taxon>Pezizomycotina</taxon>
        <taxon>Pezizomycetes</taxon>
        <taxon>Pezizales</taxon>
        <taxon>Tuberaceae</taxon>
        <taxon>Choiromyces</taxon>
    </lineage>
</organism>
<evidence type="ECO:0008006" key="3">
    <source>
        <dbReference type="Google" id="ProtNLM"/>
    </source>
</evidence>
<proteinExistence type="predicted"/>
<dbReference type="SUPFAM" id="SSF46689">
    <property type="entry name" value="Homeodomain-like"/>
    <property type="match status" value="1"/>
</dbReference>
<dbReference type="InterPro" id="IPR009057">
    <property type="entry name" value="Homeodomain-like_sf"/>
</dbReference>
<evidence type="ECO:0000313" key="1">
    <source>
        <dbReference type="EMBL" id="RPB00643.1"/>
    </source>
</evidence>
<dbReference type="InterPro" id="IPR036388">
    <property type="entry name" value="WH-like_DNA-bd_sf"/>
</dbReference>
<sequence length="142" mass="16188">MMAPPHLQIHDSHNARYENNHDIAVLSDIGWGYRKIAQHMGMPVSTVQGVVKRYRERGSISVHDAPRSGRPTKISSIVQQQVESLVEENQKASLSEITEEFRDLGLNVQVGRSTIDKVIKNLGFKLKISQKKPFLDRFQKIR</sequence>
<evidence type="ECO:0000313" key="2">
    <source>
        <dbReference type="Proteomes" id="UP000276215"/>
    </source>
</evidence>
<keyword evidence="2" id="KW-1185">Reference proteome</keyword>